<dbReference type="SUPFAM" id="SSF89562">
    <property type="entry name" value="RraA-like"/>
    <property type="match status" value="1"/>
</dbReference>
<dbReference type="NCBIfam" id="NF004850">
    <property type="entry name" value="PRK06201.1"/>
    <property type="match status" value="1"/>
</dbReference>
<comment type="cofactor">
    <cofactor evidence="5">
        <name>Mg(2+)</name>
        <dbReference type="ChEBI" id="CHEBI:18420"/>
    </cofactor>
</comment>
<evidence type="ECO:0000313" key="7">
    <source>
        <dbReference type="Proteomes" id="UP000033411"/>
    </source>
</evidence>
<dbReference type="Pfam" id="PF03737">
    <property type="entry name" value="RraA-like"/>
    <property type="match status" value="1"/>
</dbReference>
<feature type="binding site" evidence="5">
    <location>
        <position position="119"/>
    </location>
    <ligand>
        <name>substrate</name>
    </ligand>
</feature>
<keyword evidence="5" id="KW-0460">Magnesium</keyword>
<dbReference type="CDD" id="cd16841">
    <property type="entry name" value="RraA_family"/>
    <property type="match status" value="1"/>
</dbReference>
<evidence type="ECO:0000256" key="3">
    <source>
        <dbReference type="ARBA" id="ARBA00029596"/>
    </source>
</evidence>
<comment type="cofactor">
    <cofactor evidence="1">
        <name>a divalent metal cation</name>
        <dbReference type="ChEBI" id="CHEBI:60240"/>
    </cofactor>
</comment>
<name>A0A0F5QBM6_9HYPH</name>
<comment type="caution">
    <text evidence="6">The sequence shown here is derived from an EMBL/GenBank/DDBJ whole genome shotgun (WGS) entry which is preliminary data.</text>
</comment>
<dbReference type="STRING" id="1293439.WH87_12825"/>
<evidence type="ECO:0000256" key="1">
    <source>
        <dbReference type="ARBA" id="ARBA00001968"/>
    </source>
</evidence>
<evidence type="ECO:0000313" key="6">
    <source>
        <dbReference type="EMBL" id="KKC37409.1"/>
    </source>
</evidence>
<dbReference type="EMBL" id="LANJ01000019">
    <property type="protein sequence ID" value="KKC37409.1"/>
    <property type="molecule type" value="Genomic_DNA"/>
</dbReference>
<gene>
    <name evidence="6" type="ORF">WH87_12825</name>
</gene>
<sequence length="223" mass="23573">MTMALRILPMAPPAPVALLDGFRAIPVANISDNMHRLFAGGADLRPFHDGTVLCGTALTVRTRPGDNLMVHKALDMARPGDVVVVEAGGDLTNAIIGEIMLRYAEKRGVAGFVIDGAIRDLDAVRNGSLPVYARGVSHRGPYKDGPGEINVPVVVGQAVVEAGSIIVGDADGVLAIPIDQAEAVLADAQRHNAMERGIFKAIADGSFDRSWVDETLQLRGFMS</sequence>
<evidence type="ECO:0000256" key="5">
    <source>
        <dbReference type="PIRSR" id="PIRSR605493-1"/>
    </source>
</evidence>
<dbReference type="AlphaFoldDB" id="A0A0F5QBM6"/>
<feature type="binding site" evidence="5">
    <location>
        <begin position="97"/>
        <end position="100"/>
    </location>
    <ligand>
        <name>substrate</name>
    </ligand>
</feature>
<keyword evidence="7" id="KW-1185">Reference proteome</keyword>
<proteinExistence type="predicted"/>
<protein>
    <recommendedName>
        <fullName evidence="2">Putative 4-hydroxy-4-methyl-2-oxoglutarate aldolase</fullName>
    </recommendedName>
    <alternativeName>
        <fullName evidence="3">Regulator of ribonuclease activity homolog</fullName>
    </alternativeName>
    <alternativeName>
        <fullName evidence="4">RraA-like protein</fullName>
    </alternativeName>
</protein>
<keyword evidence="5" id="KW-0479">Metal-binding</keyword>
<feature type="binding site" evidence="5">
    <location>
        <position position="120"/>
    </location>
    <ligand>
        <name>Mg(2+)</name>
        <dbReference type="ChEBI" id="CHEBI:18420"/>
    </ligand>
</feature>
<dbReference type="Gene3D" id="3.50.30.40">
    <property type="entry name" value="Ribonuclease E inhibitor RraA/RraA-like"/>
    <property type="match status" value="1"/>
</dbReference>
<accession>A0A0F5QBM6</accession>
<dbReference type="InterPro" id="IPR036704">
    <property type="entry name" value="RraA/RraA-like_sf"/>
</dbReference>
<reference evidence="6 7" key="1">
    <citation type="submission" date="2015-03" db="EMBL/GenBank/DDBJ databases">
        <authorList>
            <person name="Lepp D."/>
            <person name="Hassan Y.I."/>
            <person name="Li X.-Z."/>
            <person name="Zhou T."/>
        </authorList>
    </citation>
    <scope>NUCLEOTIDE SEQUENCE [LARGE SCALE GENOMIC DNA]</scope>
    <source>
        <strain evidence="6 7">E84</strain>
    </source>
</reference>
<dbReference type="PANTHER" id="PTHR33254">
    <property type="entry name" value="4-HYDROXY-4-METHYL-2-OXOGLUTARATE ALDOLASE 3-RELATED"/>
    <property type="match status" value="1"/>
</dbReference>
<dbReference type="RefSeq" id="WP_046137391.1">
    <property type="nucleotide sequence ID" value="NZ_LANJ01000019.1"/>
</dbReference>
<organism evidence="6 7">
    <name type="scientific">Devosia epidermidihirudinis</name>
    <dbReference type="NCBI Taxonomy" id="1293439"/>
    <lineage>
        <taxon>Bacteria</taxon>
        <taxon>Pseudomonadati</taxon>
        <taxon>Pseudomonadota</taxon>
        <taxon>Alphaproteobacteria</taxon>
        <taxon>Hyphomicrobiales</taxon>
        <taxon>Devosiaceae</taxon>
        <taxon>Devosia</taxon>
    </lineage>
</organism>
<dbReference type="InterPro" id="IPR005493">
    <property type="entry name" value="RraA/RraA-like"/>
</dbReference>
<dbReference type="Proteomes" id="UP000033411">
    <property type="component" value="Unassembled WGS sequence"/>
</dbReference>
<dbReference type="PANTHER" id="PTHR33254:SF4">
    <property type="entry name" value="4-HYDROXY-4-METHYL-2-OXOGLUTARATE ALDOLASE 3-RELATED"/>
    <property type="match status" value="1"/>
</dbReference>
<evidence type="ECO:0000256" key="2">
    <source>
        <dbReference type="ARBA" id="ARBA00016549"/>
    </source>
</evidence>
<dbReference type="PATRIC" id="fig|1293439.3.peg.2173"/>
<evidence type="ECO:0000256" key="4">
    <source>
        <dbReference type="ARBA" id="ARBA00030169"/>
    </source>
</evidence>
<dbReference type="GO" id="GO:0046872">
    <property type="term" value="F:metal ion binding"/>
    <property type="evidence" value="ECO:0007669"/>
    <property type="project" value="UniProtKB-KW"/>
</dbReference>